<organism>
    <name type="scientific">Culex quinquefasciatus</name>
    <name type="common">Southern house mosquito</name>
    <name type="synonym">Culex pungens</name>
    <dbReference type="NCBI Taxonomy" id="7176"/>
    <lineage>
        <taxon>Eukaryota</taxon>
        <taxon>Metazoa</taxon>
        <taxon>Ecdysozoa</taxon>
        <taxon>Arthropoda</taxon>
        <taxon>Hexapoda</taxon>
        <taxon>Insecta</taxon>
        <taxon>Pterygota</taxon>
        <taxon>Neoptera</taxon>
        <taxon>Endopterygota</taxon>
        <taxon>Diptera</taxon>
        <taxon>Nematocera</taxon>
        <taxon>Culicoidea</taxon>
        <taxon>Culicidae</taxon>
        <taxon>Culicinae</taxon>
        <taxon>Culicini</taxon>
        <taxon>Culex</taxon>
        <taxon>Culex</taxon>
    </lineage>
</organism>
<accession>B0W8E9</accession>
<dbReference type="PANTHER" id="PTHR24408">
    <property type="entry name" value="ZINC FINGER PROTEIN"/>
    <property type="match status" value="1"/>
</dbReference>
<evidence type="ECO:0000259" key="7">
    <source>
        <dbReference type="PROSITE" id="PS50157"/>
    </source>
</evidence>
<dbReference type="Pfam" id="PF13894">
    <property type="entry name" value="zf-C2H2_4"/>
    <property type="match status" value="1"/>
</dbReference>
<dbReference type="VEuPathDB" id="VectorBase:CPIJ002827"/>
<keyword evidence="10" id="KW-1185">Reference proteome</keyword>
<name>B0W8E9_CULQU</name>
<dbReference type="EnsemblMetazoa" id="CPIJ002827-RA">
    <property type="protein sequence ID" value="CPIJ002827-PA"/>
    <property type="gene ID" value="CPIJ002827"/>
</dbReference>
<dbReference type="HOGENOM" id="CLU_1027633_0_0_1"/>
<reference evidence="8" key="1">
    <citation type="submission" date="2007-03" db="EMBL/GenBank/DDBJ databases">
        <title>Annotation of Culex pipiens quinquefasciatus.</title>
        <authorList>
            <consortium name="The Broad Institute Genome Sequencing Platform"/>
            <person name="Atkinson P.W."/>
            <person name="Hemingway J."/>
            <person name="Christensen B.M."/>
            <person name="Higgs S."/>
            <person name="Kodira C."/>
            <person name="Hannick L."/>
            <person name="Megy K."/>
            <person name="O'Leary S."/>
            <person name="Pearson M."/>
            <person name="Haas B.J."/>
            <person name="Mauceli E."/>
            <person name="Wortman J.R."/>
            <person name="Lee N.H."/>
            <person name="Guigo R."/>
            <person name="Stanke M."/>
            <person name="Alvarado L."/>
            <person name="Amedeo P."/>
            <person name="Antoine C.H."/>
            <person name="Arensburger P."/>
            <person name="Bidwell S.L."/>
            <person name="Crawford M."/>
            <person name="Camaro F."/>
            <person name="Devon K."/>
            <person name="Engels R."/>
            <person name="Hammond M."/>
            <person name="Howarth C."/>
            <person name="Koehrsen M."/>
            <person name="Lawson D."/>
            <person name="Montgomery P."/>
            <person name="Nene V."/>
            <person name="Nusbaum C."/>
            <person name="Puiu D."/>
            <person name="Romero-Severson J."/>
            <person name="Severson D.W."/>
            <person name="Shumway M."/>
            <person name="Sisk P."/>
            <person name="Stolte C."/>
            <person name="Zeng Q."/>
            <person name="Eisenstadt E."/>
            <person name="Fraser-Liggett C."/>
            <person name="Strausberg R."/>
            <person name="Galagan J."/>
            <person name="Birren B."/>
            <person name="Collins F.H."/>
        </authorList>
    </citation>
    <scope>NUCLEOTIDE SEQUENCE [LARGE SCALE GENOMIC DNA]</scope>
    <source>
        <strain evidence="8">JHB</strain>
    </source>
</reference>
<evidence type="ECO:0000256" key="3">
    <source>
        <dbReference type="ARBA" id="ARBA00022771"/>
    </source>
</evidence>
<dbReference type="PROSITE" id="PS50157">
    <property type="entry name" value="ZINC_FINGER_C2H2_2"/>
    <property type="match status" value="3"/>
</dbReference>
<sequence>MQSEDSEEAVVIKDEPDDVEDPLDTSHPSAMIMEHEGQLVYQCPECDRQFDTDRAFSLHSEKHENIKNGTFQCKHCRKCCITLPFLRSHLWKAHKIITELTDSSGKRSYTKNKSSYCEICNKTFLSAHNYNSHMRRHRHLESGKYSCGICQKSYGTKSELNRHIKMHPPMGVCERSDIPRYCKNCNKHYASDVSFQHHLNYSMKKGQQIKRLKTHAERAASKNGEPGPSVQQMVVNVKSSNMPDHDYVGEPLQGGALDPSELVQVKLEGGD</sequence>
<evidence type="ECO:0000256" key="2">
    <source>
        <dbReference type="ARBA" id="ARBA00022737"/>
    </source>
</evidence>
<dbReference type="InterPro" id="IPR013087">
    <property type="entry name" value="Znf_C2H2_type"/>
</dbReference>
<evidence type="ECO:0000256" key="6">
    <source>
        <dbReference type="SAM" id="MobiDB-lite"/>
    </source>
</evidence>
<keyword evidence="3 5" id="KW-0863">Zinc-finger</keyword>
<dbReference type="SUPFAM" id="SSF57667">
    <property type="entry name" value="beta-beta-alpha zinc fingers"/>
    <property type="match status" value="2"/>
</dbReference>
<dbReference type="KEGG" id="cqu:CpipJ_CPIJ002827"/>
<dbReference type="Proteomes" id="UP000002320">
    <property type="component" value="Unassembled WGS sequence"/>
</dbReference>
<dbReference type="PANTHER" id="PTHR24408:SF58">
    <property type="entry name" value="TRANSCRIPTION FACTOR (TFIIIA), PUTATIVE (AFU_ORTHOLOGUE AFUA_1G05150)-RELATED"/>
    <property type="match status" value="1"/>
</dbReference>
<feature type="region of interest" description="Disordered" evidence="6">
    <location>
        <begin position="241"/>
        <end position="271"/>
    </location>
</feature>
<evidence type="ECO:0000256" key="1">
    <source>
        <dbReference type="ARBA" id="ARBA00022723"/>
    </source>
</evidence>
<keyword evidence="2" id="KW-0677">Repeat</keyword>
<evidence type="ECO:0000256" key="5">
    <source>
        <dbReference type="PROSITE-ProRule" id="PRU00042"/>
    </source>
</evidence>
<dbReference type="GO" id="GO:0005634">
    <property type="term" value="C:nucleus"/>
    <property type="evidence" value="ECO:0007669"/>
    <property type="project" value="TreeGrafter"/>
</dbReference>
<dbReference type="PROSITE" id="PS00028">
    <property type="entry name" value="ZINC_FINGER_C2H2_1"/>
    <property type="match status" value="4"/>
</dbReference>
<dbReference type="InterPro" id="IPR036236">
    <property type="entry name" value="Znf_C2H2_sf"/>
</dbReference>
<dbReference type="Gene3D" id="3.30.160.60">
    <property type="entry name" value="Classic Zinc Finger"/>
    <property type="match status" value="3"/>
</dbReference>
<dbReference type="GO" id="GO:0043565">
    <property type="term" value="F:sequence-specific DNA binding"/>
    <property type="evidence" value="ECO:0007669"/>
    <property type="project" value="TreeGrafter"/>
</dbReference>
<reference evidence="9" key="2">
    <citation type="submission" date="2021-02" db="UniProtKB">
        <authorList>
            <consortium name="EnsemblMetazoa"/>
        </authorList>
    </citation>
    <scope>IDENTIFICATION</scope>
    <source>
        <strain evidence="9">JHB</strain>
    </source>
</reference>
<dbReference type="Pfam" id="PF00096">
    <property type="entry name" value="zf-C2H2"/>
    <property type="match status" value="1"/>
</dbReference>
<dbReference type="GO" id="GO:0000981">
    <property type="term" value="F:DNA-binding transcription factor activity, RNA polymerase II-specific"/>
    <property type="evidence" value="ECO:0007669"/>
    <property type="project" value="TreeGrafter"/>
</dbReference>
<keyword evidence="4" id="KW-0862">Zinc</keyword>
<dbReference type="OrthoDB" id="5803930at2759"/>
<feature type="domain" description="C2H2-type" evidence="7">
    <location>
        <begin position="41"/>
        <end position="68"/>
    </location>
</feature>
<dbReference type="InParanoid" id="B0W8E9"/>
<feature type="region of interest" description="Disordered" evidence="6">
    <location>
        <begin position="1"/>
        <end position="25"/>
    </location>
</feature>
<dbReference type="VEuPathDB" id="VectorBase:CQUJHB002130"/>
<dbReference type="EMBL" id="DS231858">
    <property type="protein sequence ID" value="EDS38878.1"/>
    <property type="molecule type" value="Genomic_DNA"/>
</dbReference>
<dbReference type="SMART" id="SM00355">
    <property type="entry name" value="ZnF_C2H2"/>
    <property type="match status" value="4"/>
</dbReference>
<dbReference type="eggNOG" id="KOG1721">
    <property type="taxonomic scope" value="Eukaryota"/>
</dbReference>
<evidence type="ECO:0000256" key="4">
    <source>
        <dbReference type="ARBA" id="ARBA00022833"/>
    </source>
</evidence>
<evidence type="ECO:0000313" key="10">
    <source>
        <dbReference type="Proteomes" id="UP000002320"/>
    </source>
</evidence>
<evidence type="ECO:0000313" key="9">
    <source>
        <dbReference type="EnsemblMetazoa" id="CPIJ002827-PA"/>
    </source>
</evidence>
<protein>
    <submittedName>
        <fullName evidence="8">Predicted protein</fullName>
    </submittedName>
</protein>
<keyword evidence="1" id="KW-0479">Metal-binding</keyword>
<proteinExistence type="predicted"/>
<gene>
    <name evidence="9" type="primary">6034702</name>
    <name evidence="8" type="ORF">CpipJ_CPIJ002827</name>
</gene>
<feature type="domain" description="C2H2-type" evidence="7">
    <location>
        <begin position="115"/>
        <end position="142"/>
    </location>
</feature>
<dbReference type="GO" id="GO:0008270">
    <property type="term" value="F:zinc ion binding"/>
    <property type="evidence" value="ECO:0007669"/>
    <property type="project" value="UniProtKB-KW"/>
</dbReference>
<dbReference type="AlphaFoldDB" id="B0W8E9"/>
<evidence type="ECO:0000313" key="8">
    <source>
        <dbReference type="EMBL" id="EDS38878.1"/>
    </source>
</evidence>
<feature type="domain" description="C2H2-type" evidence="7">
    <location>
        <begin position="145"/>
        <end position="167"/>
    </location>
</feature>